<dbReference type="Proteomes" id="UP000271098">
    <property type="component" value="Unassembled WGS sequence"/>
</dbReference>
<reference evidence="1 2" key="2">
    <citation type="submission" date="2018-11" db="EMBL/GenBank/DDBJ databases">
        <authorList>
            <consortium name="Pathogen Informatics"/>
        </authorList>
    </citation>
    <scope>NUCLEOTIDE SEQUENCE [LARGE SCALE GENOMIC DNA]</scope>
</reference>
<sequence>MFAAHNEDRVPKMSTDLHLRHDLGYFEDICSEVDIYWISCENISALRWTGSCDVWKMAGNNEEKKVMYDEDWRVGLDRRVAGVIEEAD</sequence>
<evidence type="ECO:0000313" key="2">
    <source>
        <dbReference type="Proteomes" id="UP000271098"/>
    </source>
</evidence>
<evidence type="ECO:0000313" key="3">
    <source>
        <dbReference type="WBParaSite" id="GPUH_0001727801-mRNA-1"/>
    </source>
</evidence>
<keyword evidence="2" id="KW-1185">Reference proteome</keyword>
<dbReference type="AlphaFoldDB" id="A0A183E8G5"/>
<dbReference type="WBParaSite" id="GPUH_0001727801-mRNA-1">
    <property type="protein sequence ID" value="GPUH_0001727801-mRNA-1"/>
    <property type="gene ID" value="GPUH_0001727801"/>
</dbReference>
<reference evidence="3" key="1">
    <citation type="submission" date="2016-06" db="UniProtKB">
        <authorList>
            <consortium name="WormBaseParasite"/>
        </authorList>
    </citation>
    <scope>IDENTIFICATION</scope>
</reference>
<accession>A0A183E8G5</accession>
<evidence type="ECO:0000313" key="1">
    <source>
        <dbReference type="EMBL" id="VDN29469.1"/>
    </source>
</evidence>
<gene>
    <name evidence="1" type="ORF">GPUH_LOCUS17256</name>
</gene>
<name>A0A183E8G5_9BILA</name>
<dbReference type="EMBL" id="UYRT01084927">
    <property type="protein sequence ID" value="VDN29469.1"/>
    <property type="molecule type" value="Genomic_DNA"/>
</dbReference>
<proteinExistence type="predicted"/>
<protein>
    <submittedName>
        <fullName evidence="1 3">Uncharacterized protein</fullName>
    </submittedName>
</protein>
<organism evidence="3">
    <name type="scientific">Gongylonema pulchrum</name>
    <dbReference type="NCBI Taxonomy" id="637853"/>
    <lineage>
        <taxon>Eukaryota</taxon>
        <taxon>Metazoa</taxon>
        <taxon>Ecdysozoa</taxon>
        <taxon>Nematoda</taxon>
        <taxon>Chromadorea</taxon>
        <taxon>Rhabditida</taxon>
        <taxon>Spirurina</taxon>
        <taxon>Spiruromorpha</taxon>
        <taxon>Spiruroidea</taxon>
        <taxon>Gongylonematidae</taxon>
        <taxon>Gongylonema</taxon>
    </lineage>
</organism>